<comment type="caution">
    <text evidence="2">The sequence shown here is derived from an EMBL/GenBank/DDBJ whole genome shotgun (WGS) entry which is preliminary data.</text>
</comment>
<accession>A0ABU7VWT5</accession>
<dbReference type="InterPro" id="IPR052200">
    <property type="entry name" value="Protoporphyrinogen_IX_DH"/>
</dbReference>
<reference evidence="2 3" key="1">
    <citation type="submission" date="2024-02" db="EMBL/GenBank/DDBJ databases">
        <title>A nitrogen-fixing paenibacillus bacterium.</title>
        <authorList>
            <person name="Zhang W.L."/>
            <person name="Chen S.F."/>
        </authorList>
    </citation>
    <scope>NUCLEOTIDE SEQUENCE [LARGE SCALE GENOMIC DNA]</scope>
    <source>
        <strain evidence="2 3">M1</strain>
    </source>
</reference>
<keyword evidence="3" id="KW-1185">Reference proteome</keyword>
<proteinExistence type="predicted"/>
<dbReference type="RefSeq" id="WP_331847598.1">
    <property type="nucleotide sequence ID" value="NZ_JAZHPZ010000007.1"/>
</dbReference>
<dbReference type="InterPro" id="IPR001226">
    <property type="entry name" value="Flavodoxin_CS"/>
</dbReference>
<dbReference type="PANTHER" id="PTHR38030">
    <property type="entry name" value="PROTOPORPHYRINOGEN IX DEHYDROGENASE [MENAQUINONE]"/>
    <property type="match status" value="1"/>
</dbReference>
<evidence type="ECO:0000313" key="2">
    <source>
        <dbReference type="EMBL" id="MEF2967364.1"/>
    </source>
</evidence>
<evidence type="ECO:0000259" key="1">
    <source>
        <dbReference type="PROSITE" id="PS50902"/>
    </source>
</evidence>
<evidence type="ECO:0000313" key="3">
    <source>
        <dbReference type="Proteomes" id="UP001306950"/>
    </source>
</evidence>
<dbReference type="InterPro" id="IPR026816">
    <property type="entry name" value="Flavodoxin_dom"/>
</dbReference>
<dbReference type="PROSITE" id="PS00201">
    <property type="entry name" value="FLAVODOXIN"/>
    <property type="match status" value="1"/>
</dbReference>
<dbReference type="PROSITE" id="PS50902">
    <property type="entry name" value="FLAVODOXIN_LIKE"/>
    <property type="match status" value="1"/>
</dbReference>
<name>A0ABU7VWT5_9BACL</name>
<dbReference type="Proteomes" id="UP001306950">
    <property type="component" value="Unassembled WGS sequence"/>
</dbReference>
<dbReference type="Pfam" id="PF12724">
    <property type="entry name" value="Flavodoxin_5"/>
    <property type="match status" value="1"/>
</dbReference>
<dbReference type="EMBL" id="JAZHPZ010000007">
    <property type="protein sequence ID" value="MEF2967364.1"/>
    <property type="molecule type" value="Genomic_DNA"/>
</dbReference>
<dbReference type="InterPro" id="IPR008254">
    <property type="entry name" value="Flavodoxin/NO_synth"/>
</dbReference>
<dbReference type="PANTHER" id="PTHR38030:SF2">
    <property type="entry name" value="PROTOPORPHYRINOGEN IX DEHYDROGENASE [QUINONE]"/>
    <property type="match status" value="1"/>
</dbReference>
<protein>
    <submittedName>
        <fullName evidence="2">Flavodoxin domain-containing protein</fullName>
    </submittedName>
</protein>
<dbReference type="InterPro" id="IPR029039">
    <property type="entry name" value="Flavoprotein-like_sf"/>
</dbReference>
<dbReference type="Gene3D" id="3.40.50.360">
    <property type="match status" value="1"/>
</dbReference>
<feature type="domain" description="Flavodoxin-like" evidence="1">
    <location>
        <begin position="1"/>
        <end position="132"/>
    </location>
</feature>
<sequence>MLLVYSSKTGFTERYANWIKEELNCDIAELKTISRETLARYETVIYGGGIYAGKINGLAKFKNLLQRPHRQGQKIIVYATGAAPAEAKGTVENVIKNNISEQDRGAIPVFYFQSGLNYERMGLVSKFMMKILPHILKRKKDKTPEDEAMVEAIKQSFDSTDKKYIQPLLDHVRTA</sequence>
<gene>
    <name evidence="2" type="ORF">V3851_16110</name>
</gene>
<organism evidence="2 3">
    <name type="scientific">Paenibacillus haidiansis</name>
    <dbReference type="NCBI Taxonomy" id="1574488"/>
    <lineage>
        <taxon>Bacteria</taxon>
        <taxon>Bacillati</taxon>
        <taxon>Bacillota</taxon>
        <taxon>Bacilli</taxon>
        <taxon>Bacillales</taxon>
        <taxon>Paenibacillaceae</taxon>
        <taxon>Paenibacillus</taxon>
    </lineage>
</organism>
<dbReference type="SUPFAM" id="SSF52218">
    <property type="entry name" value="Flavoproteins"/>
    <property type="match status" value="1"/>
</dbReference>